<evidence type="ECO:0000313" key="2">
    <source>
        <dbReference type="Proteomes" id="UP000799764"/>
    </source>
</evidence>
<dbReference type="Proteomes" id="UP000799764">
    <property type="component" value="Unassembled WGS sequence"/>
</dbReference>
<name>A0A9P4UHA6_9PLEO</name>
<evidence type="ECO:0000313" key="1">
    <source>
        <dbReference type="EMBL" id="KAF2450441.1"/>
    </source>
</evidence>
<proteinExistence type="predicted"/>
<reference evidence="1" key="1">
    <citation type="journal article" date="2020" name="Stud. Mycol.">
        <title>101 Dothideomycetes genomes: a test case for predicting lifestyles and emergence of pathogens.</title>
        <authorList>
            <person name="Haridas S."/>
            <person name="Albert R."/>
            <person name="Binder M."/>
            <person name="Bloem J."/>
            <person name="Labutti K."/>
            <person name="Salamov A."/>
            <person name="Andreopoulos B."/>
            <person name="Baker S."/>
            <person name="Barry K."/>
            <person name="Bills G."/>
            <person name="Bluhm B."/>
            <person name="Cannon C."/>
            <person name="Castanera R."/>
            <person name="Culley D."/>
            <person name="Daum C."/>
            <person name="Ezra D."/>
            <person name="Gonzalez J."/>
            <person name="Henrissat B."/>
            <person name="Kuo A."/>
            <person name="Liang C."/>
            <person name="Lipzen A."/>
            <person name="Lutzoni F."/>
            <person name="Magnuson J."/>
            <person name="Mondo S."/>
            <person name="Nolan M."/>
            <person name="Ohm R."/>
            <person name="Pangilinan J."/>
            <person name="Park H.-J."/>
            <person name="Ramirez L."/>
            <person name="Alfaro M."/>
            <person name="Sun H."/>
            <person name="Tritt A."/>
            <person name="Yoshinaga Y."/>
            <person name="Zwiers L.-H."/>
            <person name="Turgeon B."/>
            <person name="Goodwin S."/>
            <person name="Spatafora J."/>
            <person name="Crous P."/>
            <person name="Grigoriev I."/>
        </authorList>
    </citation>
    <scope>NUCLEOTIDE SEQUENCE</scope>
    <source>
        <strain evidence="1">CBS 690.94</strain>
    </source>
</reference>
<sequence length="288" mass="32873">MYQALRRAIKEEQFEAIVIVHDFIVIKKKWWMAEGEYYHLVELAAKMGDIATFRTVIHLTALNLSQHPNNPVPLLEPCEKAHHDAAWFMLKRALSKINNVVDPLSPAKEQKAVRLVSFIVAQKAVRFDMSTGAGLTLMQAVIAGNLRRVKYFLQRGDIASNDDLWKAEWLLRHVKYNVRVFEQWKNDAALIALYHAYQLSNAHHGRTKVMLKRLVKHVEPDAELKTRVKQWAKTKTTDRDMELLDEAKHIASNQPVVAVPENIGDRPVSTTLACGARGPAYRARILSK</sequence>
<dbReference type="AlphaFoldDB" id="A0A9P4UHA6"/>
<protein>
    <submittedName>
        <fullName evidence="1">Uncharacterized protein</fullName>
    </submittedName>
</protein>
<accession>A0A9P4UHA6</accession>
<gene>
    <name evidence="1" type="ORF">P171DRAFT_139852</name>
</gene>
<comment type="caution">
    <text evidence="1">The sequence shown here is derived from an EMBL/GenBank/DDBJ whole genome shotgun (WGS) entry which is preliminary data.</text>
</comment>
<organism evidence="1 2">
    <name type="scientific">Karstenula rhodostoma CBS 690.94</name>
    <dbReference type="NCBI Taxonomy" id="1392251"/>
    <lineage>
        <taxon>Eukaryota</taxon>
        <taxon>Fungi</taxon>
        <taxon>Dikarya</taxon>
        <taxon>Ascomycota</taxon>
        <taxon>Pezizomycotina</taxon>
        <taxon>Dothideomycetes</taxon>
        <taxon>Pleosporomycetidae</taxon>
        <taxon>Pleosporales</taxon>
        <taxon>Massarineae</taxon>
        <taxon>Didymosphaeriaceae</taxon>
        <taxon>Karstenula</taxon>
    </lineage>
</organism>
<keyword evidence="2" id="KW-1185">Reference proteome</keyword>
<dbReference type="EMBL" id="MU001493">
    <property type="protein sequence ID" value="KAF2450441.1"/>
    <property type="molecule type" value="Genomic_DNA"/>
</dbReference>